<evidence type="ECO:0000256" key="8">
    <source>
        <dbReference type="ARBA" id="ARBA00016808"/>
    </source>
</evidence>
<keyword evidence="10 15" id="KW-0479">Metal-binding</keyword>
<dbReference type="SUPFAM" id="SSF63829">
    <property type="entry name" value="Calcium-dependent phosphotriesterase"/>
    <property type="match status" value="1"/>
</dbReference>
<name>A0AAN8KE04_PATCE</name>
<accession>A0AAN8KE04</accession>
<dbReference type="EMBL" id="JAZGQO010000001">
    <property type="protein sequence ID" value="KAK6194990.1"/>
    <property type="molecule type" value="Genomic_DNA"/>
</dbReference>
<feature type="binding site" evidence="15">
    <location>
        <position position="207"/>
    </location>
    <ligand>
        <name>a divalent metal cation</name>
        <dbReference type="ChEBI" id="CHEBI:60240"/>
    </ligand>
</feature>
<dbReference type="InterPro" id="IPR011042">
    <property type="entry name" value="6-blade_b-propeller_TolB-like"/>
</dbReference>
<dbReference type="GO" id="GO:0005509">
    <property type="term" value="F:calcium ion binding"/>
    <property type="evidence" value="ECO:0007669"/>
    <property type="project" value="TreeGrafter"/>
</dbReference>
<evidence type="ECO:0000256" key="5">
    <source>
        <dbReference type="ARBA" id="ARBA00004496"/>
    </source>
</evidence>
<evidence type="ECO:0000313" key="17">
    <source>
        <dbReference type="EMBL" id="KAK6194990.1"/>
    </source>
</evidence>
<evidence type="ECO:0000256" key="3">
    <source>
        <dbReference type="ARBA" id="ARBA00001936"/>
    </source>
</evidence>
<comment type="cofactor">
    <cofactor evidence="2">
        <name>Ca(2+)</name>
        <dbReference type="ChEBI" id="CHEBI:29108"/>
    </cofactor>
</comment>
<evidence type="ECO:0000256" key="14">
    <source>
        <dbReference type="PIRSR" id="PIRSR605511-1"/>
    </source>
</evidence>
<comment type="similarity">
    <text evidence="6">Belongs to the SMP-30/CGR1 family.</text>
</comment>
<dbReference type="PANTHER" id="PTHR10907">
    <property type="entry name" value="REGUCALCIN"/>
    <property type="match status" value="1"/>
</dbReference>
<dbReference type="GO" id="GO:0004341">
    <property type="term" value="F:gluconolactonase activity"/>
    <property type="evidence" value="ECO:0007669"/>
    <property type="project" value="UniProtKB-EC"/>
</dbReference>
<evidence type="ECO:0000256" key="4">
    <source>
        <dbReference type="ARBA" id="ARBA00001946"/>
    </source>
</evidence>
<evidence type="ECO:0000256" key="13">
    <source>
        <dbReference type="ARBA" id="ARBA00032464"/>
    </source>
</evidence>
<comment type="caution">
    <text evidence="17">The sequence shown here is derived from an EMBL/GenBank/DDBJ whole genome shotgun (WGS) entry which is preliminary data.</text>
</comment>
<feature type="binding site" evidence="15">
    <location>
        <position position="153"/>
    </location>
    <ligand>
        <name>a divalent metal cation</name>
        <dbReference type="ChEBI" id="CHEBI:60240"/>
    </ligand>
</feature>
<reference evidence="17 18" key="1">
    <citation type="submission" date="2024-01" db="EMBL/GenBank/DDBJ databases">
        <title>The genome of the rayed Mediterranean limpet Patella caerulea (Linnaeus, 1758).</title>
        <authorList>
            <person name="Anh-Thu Weber A."/>
            <person name="Halstead-Nussloch G."/>
        </authorList>
    </citation>
    <scope>NUCLEOTIDE SEQUENCE [LARGE SCALE GENOMIC DNA]</scope>
    <source>
        <strain evidence="17">AATW-2023a</strain>
        <tissue evidence="17">Whole specimen</tissue>
    </source>
</reference>
<keyword evidence="12" id="KW-0106">Calcium</keyword>
<feature type="domain" description="SMP-30/Gluconolactonase/LRE-like region" evidence="16">
    <location>
        <begin position="16"/>
        <end position="266"/>
    </location>
</feature>
<evidence type="ECO:0000313" key="18">
    <source>
        <dbReference type="Proteomes" id="UP001347796"/>
    </source>
</evidence>
<dbReference type="InterPro" id="IPR005511">
    <property type="entry name" value="SMP-30"/>
</dbReference>
<dbReference type="FunFam" id="2.120.10.30:FF:000027">
    <property type="entry name" value="Regucalcin homologue"/>
    <property type="match status" value="1"/>
</dbReference>
<evidence type="ECO:0000256" key="10">
    <source>
        <dbReference type="ARBA" id="ARBA00022723"/>
    </source>
</evidence>
<comment type="subcellular location">
    <subcellularLocation>
        <location evidence="5">Cytoplasm</location>
    </subcellularLocation>
</comment>
<comment type="cofactor">
    <cofactor evidence="15">
        <name>Zn(2+)</name>
        <dbReference type="ChEBI" id="CHEBI:29105"/>
    </cofactor>
    <text evidence="15">Binds 1 divalent metal cation per subunit.</text>
</comment>
<keyword evidence="18" id="KW-1185">Reference proteome</keyword>
<evidence type="ECO:0000256" key="7">
    <source>
        <dbReference type="ARBA" id="ARBA00013227"/>
    </source>
</evidence>
<dbReference type="AlphaFoldDB" id="A0AAN8KE04"/>
<evidence type="ECO:0000256" key="11">
    <source>
        <dbReference type="ARBA" id="ARBA00022801"/>
    </source>
</evidence>
<keyword evidence="11" id="KW-0378">Hydrolase</keyword>
<evidence type="ECO:0000256" key="9">
    <source>
        <dbReference type="ARBA" id="ARBA00022490"/>
    </source>
</evidence>
<evidence type="ECO:0000256" key="6">
    <source>
        <dbReference type="ARBA" id="ARBA00008853"/>
    </source>
</evidence>
<evidence type="ECO:0000256" key="1">
    <source>
        <dbReference type="ARBA" id="ARBA00001589"/>
    </source>
</evidence>
<dbReference type="GO" id="GO:0005737">
    <property type="term" value="C:cytoplasm"/>
    <property type="evidence" value="ECO:0007669"/>
    <property type="project" value="UniProtKB-SubCell"/>
</dbReference>
<feature type="binding site" evidence="15">
    <location>
        <position position="102"/>
    </location>
    <ligand>
        <name>substrate</name>
    </ligand>
</feature>
<feature type="binding site" evidence="15">
    <location>
        <position position="18"/>
    </location>
    <ligand>
        <name>a divalent metal cation</name>
        <dbReference type="ChEBI" id="CHEBI:60240"/>
    </ligand>
</feature>
<dbReference type="InterPro" id="IPR013658">
    <property type="entry name" value="SGL"/>
</dbReference>
<protein>
    <recommendedName>
        <fullName evidence="8">Regucalcin</fullName>
        <ecNumber evidence="7">3.1.1.17</ecNumber>
    </recommendedName>
    <alternativeName>
        <fullName evidence="13">Gluconolactonase</fullName>
    </alternativeName>
</protein>
<dbReference type="EC" id="3.1.1.17" evidence="7"/>
<dbReference type="PRINTS" id="PR01790">
    <property type="entry name" value="SMP30FAMILY"/>
</dbReference>
<sequence length="296" mass="32648">MSYKVETLIKNATTTVGEAPHWDELTQTLLFVDILAGNVHRYNTFNKIEEKRHIGGSVSLVVPRKCGGYVVGTGVNISHLDWVSGNLTTLATVEVPEGGKFNDGKCDASGRLWAGTIGPRLSPTTFKPEAACLYSLDTKQNIKQHLDKITISNGMTWTNNNTKMYYIDSSPRIIYSFDYNLTDGTLANKQEFIKFPQENFKTLGNPDGMTSDVDGKLWCAFFGGSCVIRFDQETGQEISRIDLPTSLITSCCWGGKNFDELYVTSAKLGQTDESVGSVFRVTGLGTRGSRAETYWG</sequence>
<comment type="cofactor">
    <cofactor evidence="4">
        <name>Mg(2+)</name>
        <dbReference type="ChEBI" id="CHEBI:18420"/>
    </cofactor>
</comment>
<feature type="active site" description="Proton donor/acceptor" evidence="14">
    <location>
        <position position="207"/>
    </location>
</feature>
<organism evidence="17 18">
    <name type="scientific">Patella caerulea</name>
    <name type="common">Rayed Mediterranean limpet</name>
    <dbReference type="NCBI Taxonomy" id="87958"/>
    <lineage>
        <taxon>Eukaryota</taxon>
        <taxon>Metazoa</taxon>
        <taxon>Spiralia</taxon>
        <taxon>Lophotrochozoa</taxon>
        <taxon>Mollusca</taxon>
        <taxon>Gastropoda</taxon>
        <taxon>Patellogastropoda</taxon>
        <taxon>Patelloidea</taxon>
        <taxon>Patellidae</taxon>
        <taxon>Patella</taxon>
    </lineage>
</organism>
<comment type="cofactor">
    <cofactor evidence="3">
        <name>Mn(2+)</name>
        <dbReference type="ChEBI" id="CHEBI:29035"/>
    </cofactor>
</comment>
<dbReference type="Proteomes" id="UP001347796">
    <property type="component" value="Unassembled WGS sequence"/>
</dbReference>
<evidence type="ECO:0000256" key="2">
    <source>
        <dbReference type="ARBA" id="ARBA00001913"/>
    </source>
</evidence>
<keyword evidence="15" id="KW-0862">Zinc</keyword>
<dbReference type="Pfam" id="PF08450">
    <property type="entry name" value="SGL"/>
    <property type="match status" value="1"/>
</dbReference>
<evidence type="ECO:0000259" key="16">
    <source>
        <dbReference type="Pfam" id="PF08450"/>
    </source>
</evidence>
<evidence type="ECO:0000256" key="15">
    <source>
        <dbReference type="PIRSR" id="PIRSR605511-2"/>
    </source>
</evidence>
<proteinExistence type="inferred from homology"/>
<comment type="catalytic activity">
    <reaction evidence="1">
        <text>D-glucono-1,5-lactone + H2O = D-gluconate + H(+)</text>
        <dbReference type="Rhea" id="RHEA:10440"/>
        <dbReference type="ChEBI" id="CHEBI:15377"/>
        <dbReference type="ChEBI" id="CHEBI:15378"/>
        <dbReference type="ChEBI" id="CHEBI:16217"/>
        <dbReference type="ChEBI" id="CHEBI:18391"/>
        <dbReference type="EC" id="3.1.1.17"/>
    </reaction>
</comment>
<dbReference type="Gene3D" id="2.120.10.30">
    <property type="entry name" value="TolB, C-terminal domain"/>
    <property type="match status" value="1"/>
</dbReference>
<evidence type="ECO:0000256" key="12">
    <source>
        <dbReference type="ARBA" id="ARBA00022837"/>
    </source>
</evidence>
<gene>
    <name evidence="17" type="ORF">SNE40_000512</name>
</gene>
<dbReference type="PANTHER" id="PTHR10907:SF47">
    <property type="entry name" value="REGUCALCIN"/>
    <property type="match status" value="1"/>
</dbReference>
<keyword evidence="9" id="KW-0963">Cytoplasm</keyword>
<dbReference type="GO" id="GO:0019853">
    <property type="term" value="P:L-ascorbic acid biosynthetic process"/>
    <property type="evidence" value="ECO:0007669"/>
    <property type="project" value="TreeGrafter"/>
</dbReference>